<organism evidence="2 3">
    <name type="scientific">Prorocentrum cordatum</name>
    <dbReference type="NCBI Taxonomy" id="2364126"/>
    <lineage>
        <taxon>Eukaryota</taxon>
        <taxon>Sar</taxon>
        <taxon>Alveolata</taxon>
        <taxon>Dinophyceae</taxon>
        <taxon>Prorocentrales</taxon>
        <taxon>Prorocentraceae</taxon>
        <taxon>Prorocentrum</taxon>
    </lineage>
</organism>
<accession>A0ABN9WRW1</accession>
<gene>
    <name evidence="2" type="ORF">PCOR1329_LOCUS70001</name>
</gene>
<evidence type="ECO:0000256" key="1">
    <source>
        <dbReference type="SAM" id="MobiDB-lite"/>
    </source>
</evidence>
<feature type="non-terminal residue" evidence="2">
    <location>
        <position position="1"/>
    </location>
</feature>
<feature type="compositionally biased region" description="Basic and acidic residues" evidence="1">
    <location>
        <begin position="22"/>
        <end position="32"/>
    </location>
</feature>
<feature type="compositionally biased region" description="Basic residues" evidence="1">
    <location>
        <begin position="174"/>
        <end position="185"/>
    </location>
</feature>
<feature type="region of interest" description="Disordered" evidence="1">
    <location>
        <begin position="109"/>
        <end position="185"/>
    </location>
</feature>
<protein>
    <submittedName>
        <fullName evidence="2">Uncharacterized protein</fullName>
    </submittedName>
</protein>
<feature type="compositionally biased region" description="Low complexity" evidence="1">
    <location>
        <begin position="159"/>
        <end position="173"/>
    </location>
</feature>
<proteinExistence type="predicted"/>
<dbReference type="Proteomes" id="UP001189429">
    <property type="component" value="Unassembled WGS sequence"/>
</dbReference>
<feature type="region of interest" description="Disordered" evidence="1">
    <location>
        <begin position="1"/>
        <end position="34"/>
    </location>
</feature>
<evidence type="ECO:0000313" key="3">
    <source>
        <dbReference type="Proteomes" id="UP001189429"/>
    </source>
</evidence>
<reference evidence="2" key="1">
    <citation type="submission" date="2023-10" db="EMBL/GenBank/DDBJ databases">
        <authorList>
            <person name="Chen Y."/>
            <person name="Shah S."/>
            <person name="Dougan E. K."/>
            <person name="Thang M."/>
            <person name="Chan C."/>
        </authorList>
    </citation>
    <scope>NUCLEOTIDE SEQUENCE [LARGE SCALE GENOMIC DNA]</scope>
</reference>
<comment type="caution">
    <text evidence="2">The sequence shown here is derived from an EMBL/GenBank/DDBJ whole genome shotgun (WGS) entry which is preliminary data.</text>
</comment>
<name>A0ABN9WRW1_9DINO</name>
<feature type="non-terminal residue" evidence="2">
    <location>
        <position position="185"/>
    </location>
</feature>
<dbReference type="EMBL" id="CAUYUJ010019217">
    <property type="protein sequence ID" value="CAK0889489.1"/>
    <property type="molecule type" value="Genomic_DNA"/>
</dbReference>
<keyword evidence="3" id="KW-1185">Reference proteome</keyword>
<sequence length="185" mass="19064">GGAREGRRRPGPGAARQRRHGERAPRAGEADRGQLAARVQRLEAAQIDGSAVEERLAGVESLCERVESVLREASAVSASGSEVAAVSESISQLDTRLASVEQQIAALPAAAPGGGAQPAARGQEGSDGSSFFVASYMDEDARGGPPGGAGRAPGGAGPARGTCARGGPRLAAARPRRRRRRRRRR</sequence>
<feature type="compositionally biased region" description="Gly residues" evidence="1">
    <location>
        <begin position="144"/>
        <end position="158"/>
    </location>
</feature>
<feature type="compositionally biased region" description="Basic residues" evidence="1">
    <location>
        <begin position="1"/>
        <end position="21"/>
    </location>
</feature>
<evidence type="ECO:0000313" key="2">
    <source>
        <dbReference type="EMBL" id="CAK0889489.1"/>
    </source>
</evidence>